<feature type="compositionally biased region" description="Basic and acidic residues" evidence="1">
    <location>
        <begin position="48"/>
        <end position="89"/>
    </location>
</feature>
<organism evidence="2 3">
    <name type="scientific">Oldenlandia corymbosa var. corymbosa</name>
    <dbReference type="NCBI Taxonomy" id="529605"/>
    <lineage>
        <taxon>Eukaryota</taxon>
        <taxon>Viridiplantae</taxon>
        <taxon>Streptophyta</taxon>
        <taxon>Embryophyta</taxon>
        <taxon>Tracheophyta</taxon>
        <taxon>Spermatophyta</taxon>
        <taxon>Magnoliopsida</taxon>
        <taxon>eudicotyledons</taxon>
        <taxon>Gunneridae</taxon>
        <taxon>Pentapetalae</taxon>
        <taxon>asterids</taxon>
        <taxon>lamiids</taxon>
        <taxon>Gentianales</taxon>
        <taxon>Rubiaceae</taxon>
        <taxon>Rubioideae</taxon>
        <taxon>Spermacoceae</taxon>
        <taxon>Hedyotis-Oldenlandia complex</taxon>
        <taxon>Oldenlandia</taxon>
    </lineage>
</organism>
<gene>
    <name evidence="2" type="ORF">OLC1_LOCUS9728</name>
</gene>
<evidence type="ECO:0000313" key="2">
    <source>
        <dbReference type="EMBL" id="CAI9099775.1"/>
    </source>
</evidence>
<feature type="region of interest" description="Disordered" evidence="1">
    <location>
        <begin position="191"/>
        <end position="221"/>
    </location>
</feature>
<dbReference type="AlphaFoldDB" id="A0AAV1CVX6"/>
<dbReference type="Proteomes" id="UP001161247">
    <property type="component" value="Chromosome 3"/>
</dbReference>
<feature type="region of interest" description="Disordered" evidence="1">
    <location>
        <begin position="135"/>
        <end position="169"/>
    </location>
</feature>
<proteinExistence type="predicted"/>
<feature type="compositionally biased region" description="Acidic residues" evidence="1">
    <location>
        <begin position="159"/>
        <end position="169"/>
    </location>
</feature>
<sequence length="245" mass="26933">MEEKSTKAAVAGQEKIPVSVEVVARNNNPKGTTDHSKGVPVVEKNIWKQKEGSHSHVEGFEKDKEASTSGLTDHEKRKIPTDKEVSLDSHEEEETEKSAEQEVSDLQLVVYKDSVKVTEELPKVVTQSRFHVLSEIQENQDDEGEKETQNDLANPSFESEVESDSEDELEKMQFLNTTAAISSGDVGRTLATSHSQEARLIASNDEGKKKKMGRPKGSTKAAKLLAAKTRTSASLLSDPLSKMSQ</sequence>
<protein>
    <submittedName>
        <fullName evidence="2">OLC1v1036639C1</fullName>
    </submittedName>
</protein>
<accession>A0AAV1CVX6</accession>
<evidence type="ECO:0000256" key="1">
    <source>
        <dbReference type="SAM" id="MobiDB-lite"/>
    </source>
</evidence>
<dbReference type="EMBL" id="OX459120">
    <property type="protein sequence ID" value="CAI9099775.1"/>
    <property type="molecule type" value="Genomic_DNA"/>
</dbReference>
<keyword evidence="3" id="KW-1185">Reference proteome</keyword>
<evidence type="ECO:0000313" key="3">
    <source>
        <dbReference type="Proteomes" id="UP001161247"/>
    </source>
</evidence>
<name>A0AAV1CVX6_OLDCO</name>
<reference evidence="2" key="1">
    <citation type="submission" date="2023-03" db="EMBL/GenBank/DDBJ databases">
        <authorList>
            <person name="Julca I."/>
        </authorList>
    </citation>
    <scope>NUCLEOTIDE SEQUENCE</scope>
</reference>
<feature type="region of interest" description="Disordered" evidence="1">
    <location>
        <begin position="48"/>
        <end position="105"/>
    </location>
</feature>